<dbReference type="GO" id="GO:0030976">
    <property type="term" value="F:thiamine pyrophosphate binding"/>
    <property type="evidence" value="ECO:0007669"/>
    <property type="project" value="InterPro"/>
</dbReference>
<reference evidence="8" key="1">
    <citation type="submission" date="2022-11" db="UniProtKB">
        <authorList>
            <consortium name="WormBaseParasite"/>
        </authorList>
    </citation>
    <scope>IDENTIFICATION</scope>
</reference>
<dbReference type="PANTHER" id="PTHR23152">
    <property type="entry name" value="2-OXOGLUTARATE DEHYDROGENASE"/>
    <property type="match status" value="1"/>
</dbReference>
<dbReference type="AlphaFoldDB" id="A0A914R6Y7"/>
<keyword evidence="5" id="KW-1133">Transmembrane helix</keyword>
<sequence>MREGTHFQPVIGDDSVSPADVTKVYSQVVFCSGKHCYALRKEREARKLNNMAIIRLEQLCPFPVEALRVAACRYPEAKGMLCWTLFFLLYLFTAVIPCKKILFNHKVFAVNFLSYCSVLFYI</sequence>
<evidence type="ECO:0000256" key="1">
    <source>
        <dbReference type="ARBA" id="ARBA00001964"/>
    </source>
</evidence>
<evidence type="ECO:0000256" key="2">
    <source>
        <dbReference type="ARBA" id="ARBA00006936"/>
    </source>
</evidence>
<dbReference type="GO" id="GO:0016624">
    <property type="term" value="F:oxidoreductase activity, acting on the aldehyde or oxo group of donors, disulfide as acceptor"/>
    <property type="evidence" value="ECO:0007669"/>
    <property type="project" value="InterPro"/>
</dbReference>
<dbReference type="Proteomes" id="UP000887564">
    <property type="component" value="Unplaced"/>
</dbReference>
<dbReference type="PANTHER" id="PTHR23152:SF4">
    <property type="entry name" value="2-OXOADIPATE DEHYDROGENASE COMPLEX COMPONENT E1"/>
    <property type="match status" value="1"/>
</dbReference>
<accession>A0A914R6Y7</accession>
<dbReference type="InterPro" id="IPR011603">
    <property type="entry name" value="2oxoglutarate_DH_E1"/>
</dbReference>
<name>A0A914R6Y7_PAREQ</name>
<evidence type="ECO:0000256" key="4">
    <source>
        <dbReference type="ARBA" id="ARBA00023052"/>
    </source>
</evidence>
<keyword evidence="4" id="KW-0786">Thiamine pyrophosphate</keyword>
<feature type="domain" description="2-oxoglutarate dehydrogenase E1 component/KDG C-terminal" evidence="6">
    <location>
        <begin position="1"/>
        <end position="80"/>
    </location>
</feature>
<feature type="transmembrane region" description="Helical" evidence="5">
    <location>
        <begin position="80"/>
        <end position="97"/>
    </location>
</feature>
<evidence type="ECO:0000256" key="3">
    <source>
        <dbReference type="ARBA" id="ARBA00023002"/>
    </source>
</evidence>
<keyword evidence="5" id="KW-0812">Transmembrane</keyword>
<keyword evidence="5" id="KW-0472">Membrane</keyword>
<organism evidence="7 8">
    <name type="scientific">Parascaris equorum</name>
    <name type="common">Equine roundworm</name>
    <dbReference type="NCBI Taxonomy" id="6256"/>
    <lineage>
        <taxon>Eukaryota</taxon>
        <taxon>Metazoa</taxon>
        <taxon>Ecdysozoa</taxon>
        <taxon>Nematoda</taxon>
        <taxon>Chromadorea</taxon>
        <taxon>Rhabditida</taxon>
        <taxon>Spirurina</taxon>
        <taxon>Ascaridomorpha</taxon>
        <taxon>Ascaridoidea</taxon>
        <taxon>Ascarididae</taxon>
        <taxon>Parascaris</taxon>
    </lineage>
</organism>
<dbReference type="WBParaSite" id="PEQ_0000043601-mRNA-1">
    <property type="protein sequence ID" value="PEQ_0000043601-mRNA-1"/>
    <property type="gene ID" value="PEQ_0000043601"/>
</dbReference>
<dbReference type="InterPro" id="IPR042179">
    <property type="entry name" value="KGD_C_sf"/>
</dbReference>
<keyword evidence="7" id="KW-1185">Reference proteome</keyword>
<keyword evidence="3" id="KW-0560">Oxidoreductase</keyword>
<dbReference type="InterPro" id="IPR031717">
    <property type="entry name" value="ODO-1/KGD_C"/>
</dbReference>
<protein>
    <submittedName>
        <fullName evidence="8">Multifunctional 2-oxoglutarate metabolism enzyme C-terminal domain-containing protein</fullName>
    </submittedName>
</protein>
<comment type="cofactor">
    <cofactor evidence="1">
        <name>thiamine diphosphate</name>
        <dbReference type="ChEBI" id="CHEBI:58937"/>
    </cofactor>
</comment>
<evidence type="ECO:0000256" key="5">
    <source>
        <dbReference type="SAM" id="Phobius"/>
    </source>
</evidence>
<evidence type="ECO:0000259" key="6">
    <source>
        <dbReference type="Pfam" id="PF16870"/>
    </source>
</evidence>
<dbReference type="Gene3D" id="3.40.50.11610">
    <property type="entry name" value="Multifunctional 2-oxoglutarate metabolism enzyme, C-terminal domain"/>
    <property type="match status" value="1"/>
</dbReference>
<dbReference type="Pfam" id="PF16870">
    <property type="entry name" value="OxoGdeHyase_C"/>
    <property type="match status" value="1"/>
</dbReference>
<proteinExistence type="inferred from homology"/>
<evidence type="ECO:0000313" key="7">
    <source>
        <dbReference type="Proteomes" id="UP000887564"/>
    </source>
</evidence>
<comment type="similarity">
    <text evidence="2">Belongs to the alpha-ketoglutarate dehydrogenase family.</text>
</comment>
<evidence type="ECO:0000313" key="8">
    <source>
        <dbReference type="WBParaSite" id="PEQ_0000043601-mRNA-1"/>
    </source>
</evidence>